<keyword evidence="2" id="KW-0489">Methyltransferase</keyword>
<proteinExistence type="predicted"/>
<dbReference type="InterPro" id="IPR013216">
    <property type="entry name" value="Methyltransf_11"/>
</dbReference>
<organism evidence="2 3">
    <name type="scientific">Gimibacter soli</name>
    <dbReference type="NCBI Taxonomy" id="3024400"/>
    <lineage>
        <taxon>Bacteria</taxon>
        <taxon>Pseudomonadati</taxon>
        <taxon>Pseudomonadota</taxon>
        <taxon>Alphaproteobacteria</taxon>
        <taxon>Kordiimonadales</taxon>
        <taxon>Temperatibacteraceae</taxon>
        <taxon>Gimibacter</taxon>
    </lineage>
</organism>
<dbReference type="Gene3D" id="3.40.50.150">
    <property type="entry name" value="Vaccinia Virus protein VP39"/>
    <property type="match status" value="1"/>
</dbReference>
<sequence length="236" mass="25720">MVRPDVLSLSRFYRTPLGLSAAQVLGDTIARLSDVPEGGTVVGLGFAPPVLARFEDHARTVALMPARQGVCHWPSHAKSRTVLVDTQSWPIADSSADMVILIHALEHAQLPTQLLREAWRVLVPNGQVVVVVPNRRRMWSALDRTPFGYGRPYSKGQLYTLMEDHMLPPDGWTTALMVPPLALPGIGRLLRLGEKPFRLMGKNLGGALIVHARKHVYGALPKGKAVRAGVEAVSGI</sequence>
<protein>
    <submittedName>
        <fullName evidence="2">Methyltransferase domain-containing protein</fullName>
    </submittedName>
</protein>
<accession>A0AAE9XRV6</accession>
<keyword evidence="2" id="KW-0808">Transferase</keyword>
<feature type="domain" description="Methyltransferase type 11" evidence="1">
    <location>
        <begin position="39"/>
        <end position="130"/>
    </location>
</feature>
<gene>
    <name evidence="2" type="ORF">PH603_04150</name>
</gene>
<evidence type="ECO:0000313" key="2">
    <source>
        <dbReference type="EMBL" id="WCL54949.1"/>
    </source>
</evidence>
<dbReference type="SUPFAM" id="SSF53335">
    <property type="entry name" value="S-adenosyl-L-methionine-dependent methyltransferases"/>
    <property type="match status" value="1"/>
</dbReference>
<evidence type="ECO:0000259" key="1">
    <source>
        <dbReference type="Pfam" id="PF08241"/>
    </source>
</evidence>
<dbReference type="AlphaFoldDB" id="A0AAE9XRV6"/>
<dbReference type="GO" id="GO:0032259">
    <property type="term" value="P:methylation"/>
    <property type="evidence" value="ECO:0007669"/>
    <property type="project" value="UniProtKB-KW"/>
</dbReference>
<reference evidence="2" key="1">
    <citation type="submission" date="2023-01" db="EMBL/GenBank/DDBJ databases">
        <title>The genome sequence of Kordiimonadaceae bacterium 6D33.</title>
        <authorList>
            <person name="Liu Y."/>
        </authorList>
    </citation>
    <scope>NUCLEOTIDE SEQUENCE</scope>
    <source>
        <strain evidence="2">6D33</strain>
    </source>
</reference>
<name>A0AAE9XRV6_9PROT</name>
<dbReference type="EMBL" id="CP116805">
    <property type="protein sequence ID" value="WCL54949.1"/>
    <property type="molecule type" value="Genomic_DNA"/>
</dbReference>
<dbReference type="GO" id="GO:0008757">
    <property type="term" value="F:S-adenosylmethionine-dependent methyltransferase activity"/>
    <property type="evidence" value="ECO:0007669"/>
    <property type="project" value="InterPro"/>
</dbReference>
<keyword evidence="3" id="KW-1185">Reference proteome</keyword>
<dbReference type="KEGG" id="gso:PH603_04150"/>
<dbReference type="RefSeq" id="WP_289504689.1">
    <property type="nucleotide sequence ID" value="NZ_CP116805.1"/>
</dbReference>
<dbReference type="Pfam" id="PF08241">
    <property type="entry name" value="Methyltransf_11"/>
    <property type="match status" value="1"/>
</dbReference>
<dbReference type="InterPro" id="IPR029063">
    <property type="entry name" value="SAM-dependent_MTases_sf"/>
</dbReference>
<evidence type="ECO:0000313" key="3">
    <source>
        <dbReference type="Proteomes" id="UP001217500"/>
    </source>
</evidence>
<dbReference type="Proteomes" id="UP001217500">
    <property type="component" value="Chromosome"/>
</dbReference>